<evidence type="ECO:0000256" key="2">
    <source>
        <dbReference type="HAMAP-Rule" id="MF_01201"/>
    </source>
</evidence>
<dbReference type="PANTHER" id="PTHR30511:SF0">
    <property type="entry name" value="ALANINE RACEMASE, CATABOLIC-RELATED"/>
    <property type="match status" value="1"/>
</dbReference>
<feature type="modified residue" description="N6-(pyridoxal phosphate)lysine" evidence="2">
    <location>
        <position position="40"/>
    </location>
</feature>
<comment type="similarity">
    <text evidence="2">Belongs to the alanine racemase family.</text>
</comment>
<dbReference type="Pfam" id="PF01168">
    <property type="entry name" value="Ala_racemase_N"/>
    <property type="match status" value="1"/>
</dbReference>
<comment type="function">
    <text evidence="2">Catalyzes the interconversion of L-alanine and D-alanine. May also act on other amino acids.</text>
</comment>
<dbReference type="InterPro" id="IPR001608">
    <property type="entry name" value="Ala_racemase_N"/>
</dbReference>
<comment type="catalytic activity">
    <reaction evidence="2">
        <text>L-alanine = D-alanine</text>
        <dbReference type="Rhea" id="RHEA:20249"/>
        <dbReference type="ChEBI" id="CHEBI:57416"/>
        <dbReference type="ChEBI" id="CHEBI:57972"/>
        <dbReference type="EC" id="5.1.1.1"/>
    </reaction>
</comment>
<keyword evidence="2 4" id="KW-0413">Isomerase</keyword>
<proteinExistence type="inferred from homology"/>
<protein>
    <recommendedName>
        <fullName evidence="2">Alanine racemase</fullName>
        <ecNumber evidence="2">5.1.1.1</ecNumber>
    </recommendedName>
</protein>
<dbReference type="HAMAP" id="MF_01201">
    <property type="entry name" value="Ala_racemase"/>
    <property type="match status" value="1"/>
</dbReference>
<dbReference type="NCBIfam" id="TIGR00492">
    <property type="entry name" value="alr"/>
    <property type="match status" value="1"/>
</dbReference>
<evidence type="ECO:0000259" key="3">
    <source>
        <dbReference type="SMART" id="SM01005"/>
    </source>
</evidence>
<feature type="binding site" evidence="2">
    <location>
        <position position="140"/>
    </location>
    <ligand>
        <name>substrate</name>
    </ligand>
</feature>
<dbReference type="PANTHER" id="PTHR30511">
    <property type="entry name" value="ALANINE RACEMASE"/>
    <property type="match status" value="1"/>
</dbReference>
<evidence type="ECO:0000256" key="1">
    <source>
        <dbReference type="ARBA" id="ARBA00001933"/>
    </source>
</evidence>
<name>A0ABS6TEJ9_9ENTE</name>
<dbReference type="InterPro" id="IPR020622">
    <property type="entry name" value="Ala_racemase_pyridoxalP-BS"/>
</dbReference>
<feature type="active site" description="Proton acceptor; specific for D-alanine" evidence="2">
    <location>
        <position position="40"/>
    </location>
</feature>
<dbReference type="CDD" id="cd00430">
    <property type="entry name" value="PLPDE_III_AR"/>
    <property type="match status" value="1"/>
</dbReference>
<keyword evidence="5" id="KW-1185">Reference proteome</keyword>
<comment type="pathway">
    <text evidence="2">Amino-acid biosynthesis; D-alanine biosynthesis; D-alanine from L-alanine: step 1/1.</text>
</comment>
<dbReference type="EMBL" id="JAHUZB010000004">
    <property type="protein sequence ID" value="MBV7391318.1"/>
    <property type="molecule type" value="Genomic_DNA"/>
</dbReference>
<dbReference type="InterPro" id="IPR011079">
    <property type="entry name" value="Ala_racemase_C"/>
</dbReference>
<sequence length="374" mass="41786">MVVTYHRPTRAIIHRKAIFENIKKEVKRLPAGTEMFAVVKANGYGHGAVPVAQAALAAGAAGFCVATLDEAIELRESGIIEPILILSVVFPSYLSVVLDYDLSITVATKEWLVDAQDILETFGENHPVKIHLKVDSGMGRIGFREEPDLKEAIDLLESSDKMEWEGIFTHFATADEVDQSYLKKQASRFKTMLENLTKMPRYIHASNSATTLWHEDEMLGNVIRYGVAMYGLNPSGDVLTEPYHLNPALELISEVIQVKELPKDEGIGYGKTYTTKESEWIGTVPIGYADGWVRKMQGFSLLVDGQACEIVGRVCMDQLMIRLPKKYPVGTKVTLIGKNGGKEITMQQVADYLETIHYEVACLLSERVPRMYRE</sequence>
<feature type="binding site" evidence="2">
    <location>
        <position position="316"/>
    </location>
    <ligand>
        <name>substrate</name>
    </ligand>
</feature>
<dbReference type="SMART" id="SM01005">
    <property type="entry name" value="Ala_racemase_C"/>
    <property type="match status" value="1"/>
</dbReference>
<comment type="cofactor">
    <cofactor evidence="1 2">
        <name>pyridoxal 5'-phosphate</name>
        <dbReference type="ChEBI" id="CHEBI:597326"/>
    </cofactor>
</comment>
<feature type="active site" description="Proton acceptor; specific for L-alanine" evidence="2">
    <location>
        <position position="269"/>
    </location>
</feature>
<accession>A0ABS6TEJ9</accession>
<dbReference type="InterPro" id="IPR000821">
    <property type="entry name" value="Ala_racemase"/>
</dbReference>
<gene>
    <name evidence="4" type="primary">alr</name>
    <name evidence="4" type="ORF">KUA55_11565</name>
</gene>
<reference evidence="4 5" key="1">
    <citation type="submission" date="2021-06" db="EMBL/GenBank/DDBJ databases">
        <title>Enterococcus alishanensis sp. nov., a novel lactic acid bacterium isolated from fresh coffee beans.</title>
        <authorList>
            <person name="Chen Y.-S."/>
        </authorList>
    </citation>
    <scope>NUCLEOTIDE SEQUENCE [LARGE SCALE GENOMIC DNA]</scope>
    <source>
        <strain evidence="4 5">ALS3</strain>
    </source>
</reference>
<organism evidence="4 5">
    <name type="scientific">Enterococcus alishanensis</name>
    <dbReference type="NCBI Taxonomy" id="1303817"/>
    <lineage>
        <taxon>Bacteria</taxon>
        <taxon>Bacillati</taxon>
        <taxon>Bacillota</taxon>
        <taxon>Bacilli</taxon>
        <taxon>Lactobacillales</taxon>
        <taxon>Enterococcaceae</taxon>
        <taxon>Enterococcus</taxon>
    </lineage>
</organism>
<evidence type="ECO:0000313" key="5">
    <source>
        <dbReference type="Proteomes" id="UP000774130"/>
    </source>
</evidence>
<dbReference type="Proteomes" id="UP000774130">
    <property type="component" value="Unassembled WGS sequence"/>
</dbReference>
<dbReference type="PROSITE" id="PS00395">
    <property type="entry name" value="ALANINE_RACEMASE"/>
    <property type="match status" value="1"/>
</dbReference>
<dbReference type="GO" id="GO:0008784">
    <property type="term" value="F:alanine racemase activity"/>
    <property type="evidence" value="ECO:0007669"/>
    <property type="project" value="UniProtKB-EC"/>
</dbReference>
<evidence type="ECO:0000313" key="4">
    <source>
        <dbReference type="EMBL" id="MBV7391318.1"/>
    </source>
</evidence>
<dbReference type="EC" id="5.1.1.1" evidence="2"/>
<dbReference type="RefSeq" id="WP_218326469.1">
    <property type="nucleotide sequence ID" value="NZ_JAHUZB010000004.1"/>
</dbReference>
<comment type="caution">
    <text evidence="4">The sequence shown here is derived from an EMBL/GenBank/DDBJ whole genome shotgun (WGS) entry which is preliminary data.</text>
</comment>
<keyword evidence="2" id="KW-0663">Pyridoxal phosphate</keyword>
<dbReference type="Pfam" id="PF00842">
    <property type="entry name" value="Ala_racemase_C"/>
    <property type="match status" value="1"/>
</dbReference>
<feature type="domain" description="Alanine racemase C-terminal" evidence="3">
    <location>
        <begin position="248"/>
        <end position="373"/>
    </location>
</feature>